<evidence type="ECO:0000313" key="4">
    <source>
        <dbReference type="Proteomes" id="UP000292003"/>
    </source>
</evidence>
<sequence>MNHPTDSRLATFATALLEVPAHLVAATARTVLRREFGVGDAELYLADYRETTLVPAITPDATPLPVAGTAAGRAFTTRTAVTDGDTVYLPVLVRYNRLGVLGVSGADPGSHDLFATAAALLGHELVVADTATDRFRRVRRRQRLTLAAEMQWDLLPGRRIGDGRFELAGHLEPAYAVHGDNFDWSLDSDELTLTVTNGSGTGVGAAMLTGLTVHAMRNARRAGLALADQLALAGQAVWAEYGGKQHVATLALRLHLPSGRLAVADAGSPALYRLRGGDAERIELDAQLPLGMFDGVEYDLGQLALRQGDRLLVLSDGVLNAATTAGRYVDTELDRVLAEVARLSPADAVHLVLSRLVAFHASAELADDAVAVLLEWRGGQR</sequence>
<evidence type="ECO:0000259" key="2">
    <source>
        <dbReference type="SMART" id="SM00331"/>
    </source>
</evidence>
<dbReference type="InterPro" id="IPR001932">
    <property type="entry name" value="PPM-type_phosphatase-like_dom"/>
</dbReference>
<evidence type="ECO:0000313" key="3">
    <source>
        <dbReference type="EMBL" id="RZQ60513.1"/>
    </source>
</evidence>
<dbReference type="SUPFAM" id="SSF81606">
    <property type="entry name" value="PP2C-like"/>
    <property type="match status" value="1"/>
</dbReference>
<name>A0A4Q7J288_9PSEU</name>
<organism evidence="3 4">
    <name type="scientific">Amycolatopsis suaedae</name>
    <dbReference type="NCBI Taxonomy" id="2510978"/>
    <lineage>
        <taxon>Bacteria</taxon>
        <taxon>Bacillati</taxon>
        <taxon>Actinomycetota</taxon>
        <taxon>Actinomycetes</taxon>
        <taxon>Pseudonocardiales</taxon>
        <taxon>Pseudonocardiaceae</taxon>
        <taxon>Amycolatopsis</taxon>
    </lineage>
</organism>
<dbReference type="InterPro" id="IPR052016">
    <property type="entry name" value="Bact_Sigma-Reg"/>
</dbReference>
<reference evidence="3 4" key="1">
    <citation type="submission" date="2019-02" db="EMBL/GenBank/DDBJ databases">
        <title>Draft genome sequence of Amycolatopsis sp. 8-3EHSu isolated from roots of Suaeda maritima.</title>
        <authorList>
            <person name="Duangmal K."/>
            <person name="Chantavorakit T."/>
        </authorList>
    </citation>
    <scope>NUCLEOTIDE SEQUENCE [LARGE SCALE GENOMIC DNA]</scope>
    <source>
        <strain evidence="3 4">8-3EHSu</strain>
    </source>
</reference>
<keyword evidence="4" id="KW-1185">Reference proteome</keyword>
<dbReference type="Gene3D" id="3.60.40.10">
    <property type="entry name" value="PPM-type phosphatase domain"/>
    <property type="match status" value="1"/>
</dbReference>
<dbReference type="RefSeq" id="WP_130478518.1">
    <property type="nucleotide sequence ID" value="NZ_SFCC01000016.1"/>
</dbReference>
<protein>
    <submittedName>
        <fullName evidence="3">Serine/threonine-protein phosphatase</fullName>
    </submittedName>
</protein>
<evidence type="ECO:0000256" key="1">
    <source>
        <dbReference type="ARBA" id="ARBA00022801"/>
    </source>
</evidence>
<feature type="domain" description="PPM-type phosphatase" evidence="2">
    <location>
        <begin position="162"/>
        <end position="376"/>
    </location>
</feature>
<comment type="caution">
    <text evidence="3">The sequence shown here is derived from an EMBL/GenBank/DDBJ whole genome shotgun (WGS) entry which is preliminary data.</text>
</comment>
<accession>A0A4Q7J288</accession>
<proteinExistence type="predicted"/>
<dbReference type="PANTHER" id="PTHR43156:SF2">
    <property type="entry name" value="STAGE II SPORULATION PROTEIN E"/>
    <property type="match status" value="1"/>
</dbReference>
<dbReference type="AlphaFoldDB" id="A0A4Q7J288"/>
<gene>
    <name evidence="3" type="ORF">EWH70_27920</name>
</gene>
<dbReference type="Proteomes" id="UP000292003">
    <property type="component" value="Unassembled WGS sequence"/>
</dbReference>
<dbReference type="GO" id="GO:0016791">
    <property type="term" value="F:phosphatase activity"/>
    <property type="evidence" value="ECO:0007669"/>
    <property type="project" value="TreeGrafter"/>
</dbReference>
<dbReference type="InterPro" id="IPR036457">
    <property type="entry name" value="PPM-type-like_dom_sf"/>
</dbReference>
<dbReference type="SMART" id="SM00331">
    <property type="entry name" value="PP2C_SIG"/>
    <property type="match status" value="1"/>
</dbReference>
<keyword evidence="1" id="KW-0378">Hydrolase</keyword>
<dbReference type="EMBL" id="SFCC01000016">
    <property type="protein sequence ID" value="RZQ60513.1"/>
    <property type="molecule type" value="Genomic_DNA"/>
</dbReference>
<dbReference type="OrthoDB" id="4935951at2"/>
<dbReference type="PANTHER" id="PTHR43156">
    <property type="entry name" value="STAGE II SPORULATION PROTEIN E-RELATED"/>
    <property type="match status" value="1"/>
</dbReference>
<dbReference type="Pfam" id="PF07228">
    <property type="entry name" value="SpoIIE"/>
    <property type="match status" value="1"/>
</dbReference>